<keyword evidence="7" id="KW-0238">DNA-binding</keyword>
<dbReference type="Gene3D" id="2.30.30.90">
    <property type="match status" value="1"/>
</dbReference>
<proteinExistence type="inferred from homology"/>
<dbReference type="SUPFAM" id="SSF47979">
    <property type="entry name" value="Iron-dependent repressor protein, dimerization domain"/>
    <property type="match status" value="1"/>
</dbReference>
<dbReference type="GO" id="GO:0046914">
    <property type="term" value="F:transition metal ion binding"/>
    <property type="evidence" value="ECO:0007669"/>
    <property type="project" value="InterPro"/>
</dbReference>
<evidence type="ECO:0000256" key="7">
    <source>
        <dbReference type="ARBA" id="ARBA00023125"/>
    </source>
</evidence>
<comment type="caution">
    <text evidence="10">The sequence shown here is derived from an EMBL/GenBank/DDBJ whole genome shotgun (WGS) entry which is preliminary data.</text>
</comment>
<dbReference type="InterPro" id="IPR022689">
    <property type="entry name" value="Iron_dep_repressor"/>
</dbReference>
<evidence type="ECO:0000256" key="2">
    <source>
        <dbReference type="ARBA" id="ARBA00007871"/>
    </source>
</evidence>
<keyword evidence="4" id="KW-0963">Cytoplasm</keyword>
<feature type="domain" description="HTH dtxR-type" evidence="9">
    <location>
        <begin position="1"/>
        <end position="65"/>
    </location>
</feature>
<dbReference type="FunFam" id="1.10.60.10:FF:000001">
    <property type="entry name" value="Iron dependent repressor"/>
    <property type="match status" value="1"/>
</dbReference>
<dbReference type="Proteomes" id="UP001165587">
    <property type="component" value="Unassembled WGS sequence"/>
</dbReference>
<dbReference type="GO" id="GO:0045892">
    <property type="term" value="P:negative regulation of DNA-templated transcription"/>
    <property type="evidence" value="ECO:0007669"/>
    <property type="project" value="TreeGrafter"/>
</dbReference>
<dbReference type="InterPro" id="IPR008988">
    <property type="entry name" value="Transcriptional_repressor_C"/>
</dbReference>
<dbReference type="InterPro" id="IPR022687">
    <property type="entry name" value="HTH_DTXR"/>
</dbReference>
<evidence type="ECO:0000256" key="1">
    <source>
        <dbReference type="ARBA" id="ARBA00004496"/>
    </source>
</evidence>
<evidence type="ECO:0000259" key="9">
    <source>
        <dbReference type="PROSITE" id="PS50944"/>
    </source>
</evidence>
<comment type="subunit">
    <text evidence="3">Homodimer.</text>
</comment>
<dbReference type="EMBL" id="JANLCK010000001">
    <property type="protein sequence ID" value="MCS5724710.1"/>
    <property type="molecule type" value="Genomic_DNA"/>
</dbReference>
<name>A0AA41XEE0_9MICO</name>
<dbReference type="InterPro" id="IPR036421">
    <property type="entry name" value="Fe_dep_repressor_sf"/>
</dbReference>
<keyword evidence="6" id="KW-0805">Transcription regulation</keyword>
<sequence length="230" mass="25464">MTDLIDTTEMYLRTILELEEENINPLRARISERLGHSGPTVSQTVGRMERDGLVVVSVDRHLELTEVGRRKAISVMRKHRLAERLLSDVIGLDWELVHDEACRWEHVMSEQVELRILELLDHPTESPYGNPIPGLDVLGDEATMPFTKGVVNIVTLVHGAVGPQTKTIRRLGEPAQVDPELLLQLKQAGVVPGNSAAFTAVGSYVLVEVEGFEEGLELPNEVASHIFVGI</sequence>
<gene>
    <name evidence="10" type="ORF">N1028_02250</name>
</gene>
<dbReference type="GO" id="GO:0005737">
    <property type="term" value="C:cytoplasm"/>
    <property type="evidence" value="ECO:0007669"/>
    <property type="project" value="UniProtKB-SubCell"/>
</dbReference>
<evidence type="ECO:0000256" key="3">
    <source>
        <dbReference type="ARBA" id="ARBA00011738"/>
    </source>
</evidence>
<organism evidence="10 11">
    <name type="scientific">Herbiconiux oxytropis</name>
    <dbReference type="NCBI Taxonomy" id="2970915"/>
    <lineage>
        <taxon>Bacteria</taxon>
        <taxon>Bacillati</taxon>
        <taxon>Actinomycetota</taxon>
        <taxon>Actinomycetes</taxon>
        <taxon>Micrococcales</taxon>
        <taxon>Microbacteriaceae</taxon>
        <taxon>Herbiconiux</taxon>
    </lineage>
</organism>
<dbReference type="InterPro" id="IPR036388">
    <property type="entry name" value="WH-like_DNA-bd_sf"/>
</dbReference>
<dbReference type="GO" id="GO:0046983">
    <property type="term" value="F:protein dimerization activity"/>
    <property type="evidence" value="ECO:0007669"/>
    <property type="project" value="InterPro"/>
</dbReference>
<dbReference type="InterPro" id="IPR038157">
    <property type="entry name" value="FeoA_core_dom"/>
</dbReference>
<dbReference type="PROSITE" id="PS50944">
    <property type="entry name" value="HTH_DTXR"/>
    <property type="match status" value="1"/>
</dbReference>
<comment type="subcellular location">
    <subcellularLocation>
        <location evidence="1">Cytoplasm</location>
    </subcellularLocation>
</comment>
<evidence type="ECO:0000256" key="4">
    <source>
        <dbReference type="ARBA" id="ARBA00022490"/>
    </source>
</evidence>
<protein>
    <submittedName>
        <fullName evidence="10">Metal-dependent transcriptional regulator</fullName>
    </submittedName>
</protein>
<dbReference type="InterPro" id="IPR001367">
    <property type="entry name" value="Fe_dep_repressor"/>
</dbReference>
<dbReference type="Pfam" id="PF02742">
    <property type="entry name" value="Fe_dep_repr_C"/>
    <property type="match status" value="1"/>
</dbReference>
<reference evidence="10" key="1">
    <citation type="submission" date="2022-08" db="EMBL/GenBank/DDBJ databases">
        <authorList>
            <person name="Deng Y."/>
            <person name="Han X.-F."/>
            <person name="Zhang Y.-Q."/>
        </authorList>
    </citation>
    <scope>NUCLEOTIDE SEQUENCE</scope>
    <source>
        <strain evidence="10">CPCC 203407</strain>
    </source>
</reference>
<keyword evidence="5" id="KW-0408">Iron</keyword>
<dbReference type="AlphaFoldDB" id="A0AA41XEE0"/>
<dbReference type="RefSeq" id="WP_259525139.1">
    <property type="nucleotide sequence ID" value="NZ_JANLCK010000001.1"/>
</dbReference>
<keyword evidence="11" id="KW-1185">Reference proteome</keyword>
<evidence type="ECO:0000256" key="5">
    <source>
        <dbReference type="ARBA" id="ARBA00023004"/>
    </source>
</evidence>
<dbReference type="GO" id="GO:0003677">
    <property type="term" value="F:DNA binding"/>
    <property type="evidence" value="ECO:0007669"/>
    <property type="project" value="UniProtKB-KW"/>
</dbReference>
<dbReference type="SUPFAM" id="SSF46785">
    <property type="entry name" value="Winged helix' DNA-binding domain"/>
    <property type="match status" value="1"/>
</dbReference>
<dbReference type="Pfam" id="PF01325">
    <property type="entry name" value="Fe_dep_repress"/>
    <property type="match status" value="1"/>
</dbReference>
<dbReference type="SMART" id="SM00529">
    <property type="entry name" value="HTH_DTXR"/>
    <property type="match status" value="1"/>
</dbReference>
<evidence type="ECO:0000313" key="10">
    <source>
        <dbReference type="EMBL" id="MCS5724710.1"/>
    </source>
</evidence>
<dbReference type="SUPFAM" id="SSF50037">
    <property type="entry name" value="C-terminal domain of transcriptional repressors"/>
    <property type="match status" value="1"/>
</dbReference>
<dbReference type="GO" id="GO:0003700">
    <property type="term" value="F:DNA-binding transcription factor activity"/>
    <property type="evidence" value="ECO:0007669"/>
    <property type="project" value="InterPro"/>
</dbReference>
<dbReference type="InterPro" id="IPR050536">
    <property type="entry name" value="DtxR_MntR_Metal-Reg"/>
</dbReference>
<accession>A0AA41XEE0</accession>
<dbReference type="Gene3D" id="1.10.10.10">
    <property type="entry name" value="Winged helix-like DNA-binding domain superfamily/Winged helix DNA-binding domain"/>
    <property type="match status" value="1"/>
</dbReference>
<evidence type="ECO:0000313" key="11">
    <source>
        <dbReference type="Proteomes" id="UP001165587"/>
    </source>
</evidence>
<evidence type="ECO:0000256" key="6">
    <source>
        <dbReference type="ARBA" id="ARBA00023015"/>
    </source>
</evidence>
<comment type="similarity">
    <text evidence="2">Belongs to the DtxR/MntR family.</text>
</comment>
<dbReference type="InterPro" id="IPR036390">
    <property type="entry name" value="WH_DNA-bd_sf"/>
</dbReference>
<keyword evidence="8" id="KW-0804">Transcription</keyword>
<dbReference type="PANTHER" id="PTHR33238:SF10">
    <property type="entry name" value="IRON-DEPENDENT REPRESSOR IDER"/>
    <property type="match status" value="1"/>
</dbReference>
<evidence type="ECO:0000256" key="8">
    <source>
        <dbReference type="ARBA" id="ARBA00023163"/>
    </source>
</evidence>
<dbReference type="PANTHER" id="PTHR33238">
    <property type="entry name" value="IRON (METAL) DEPENDENT REPRESSOR, DTXR FAMILY"/>
    <property type="match status" value="1"/>
</dbReference>
<dbReference type="Gene3D" id="1.10.60.10">
    <property type="entry name" value="Iron dependent repressor, metal binding and dimerisation domain"/>
    <property type="match status" value="1"/>
</dbReference>